<reference evidence="3" key="1">
    <citation type="journal article" date="2020" name="Nature">
        <title>Giant virus diversity and host interactions through global metagenomics.</title>
        <authorList>
            <person name="Schulz F."/>
            <person name="Roux S."/>
            <person name="Paez-Espino D."/>
            <person name="Jungbluth S."/>
            <person name="Walsh D.A."/>
            <person name="Denef V.J."/>
            <person name="McMahon K.D."/>
            <person name="Konstantinidis K.T."/>
            <person name="Eloe-Fadrosh E.A."/>
            <person name="Kyrpides N.C."/>
            <person name="Woyke T."/>
        </authorList>
    </citation>
    <scope>NUCLEOTIDE SEQUENCE</scope>
    <source>
        <strain evidence="3">GVMAG-S-3300013094-109</strain>
    </source>
</reference>
<feature type="transmembrane region" description="Helical" evidence="2">
    <location>
        <begin position="61"/>
        <end position="82"/>
    </location>
</feature>
<keyword evidence="2" id="KW-0812">Transmembrane</keyword>
<organism evidence="3">
    <name type="scientific">viral metagenome</name>
    <dbReference type="NCBI Taxonomy" id="1070528"/>
    <lineage>
        <taxon>unclassified sequences</taxon>
        <taxon>metagenomes</taxon>
        <taxon>organismal metagenomes</taxon>
    </lineage>
</organism>
<feature type="transmembrane region" description="Helical" evidence="2">
    <location>
        <begin position="36"/>
        <end position="55"/>
    </location>
</feature>
<feature type="compositionally biased region" description="Acidic residues" evidence="1">
    <location>
        <begin position="110"/>
        <end position="119"/>
    </location>
</feature>
<keyword evidence="2" id="KW-1133">Transmembrane helix</keyword>
<sequence>MNSDYLMYTTTFLYLSCYIPELYANYKNKNSNIYNIPEKIIMLVATSCGLTYALLNNNTALITNYAPLLSLDVIALLMRLYYAYENNLSSNSNNNNDNNNRESESKSETETETDSDTDSDYVIRFDI</sequence>
<evidence type="ECO:0000256" key="2">
    <source>
        <dbReference type="SAM" id="Phobius"/>
    </source>
</evidence>
<evidence type="ECO:0000313" key="3">
    <source>
        <dbReference type="EMBL" id="QHU21232.1"/>
    </source>
</evidence>
<dbReference type="AlphaFoldDB" id="A0A6C0KTD1"/>
<evidence type="ECO:0008006" key="4">
    <source>
        <dbReference type="Google" id="ProtNLM"/>
    </source>
</evidence>
<proteinExistence type="predicted"/>
<evidence type="ECO:0000256" key="1">
    <source>
        <dbReference type="SAM" id="MobiDB-lite"/>
    </source>
</evidence>
<protein>
    <recommendedName>
        <fullName evidence="4">PQ-loop repeat-containing protein</fullName>
    </recommendedName>
</protein>
<dbReference type="EMBL" id="MN740989">
    <property type="protein sequence ID" value="QHU21232.1"/>
    <property type="molecule type" value="Genomic_DNA"/>
</dbReference>
<keyword evidence="2" id="KW-0472">Membrane</keyword>
<feature type="compositionally biased region" description="Basic and acidic residues" evidence="1">
    <location>
        <begin position="99"/>
        <end position="109"/>
    </location>
</feature>
<accession>A0A6C0KTD1</accession>
<feature type="region of interest" description="Disordered" evidence="1">
    <location>
        <begin position="88"/>
        <end position="120"/>
    </location>
</feature>
<name>A0A6C0KTD1_9ZZZZ</name>
<feature type="compositionally biased region" description="Low complexity" evidence="1">
    <location>
        <begin position="88"/>
        <end position="98"/>
    </location>
</feature>
<dbReference type="Gene3D" id="1.20.1280.290">
    <property type="match status" value="1"/>
</dbReference>